<keyword evidence="2" id="KW-0472">Membrane</keyword>
<feature type="transmembrane region" description="Helical" evidence="2">
    <location>
        <begin position="21"/>
        <end position="40"/>
    </location>
</feature>
<evidence type="ECO:0000256" key="2">
    <source>
        <dbReference type="SAM" id="Phobius"/>
    </source>
</evidence>
<gene>
    <name evidence="3" type="ORF">G4L40_12155</name>
</gene>
<evidence type="ECO:0000313" key="3">
    <source>
        <dbReference type="EMBL" id="NHM05457.1"/>
    </source>
</evidence>
<keyword evidence="2" id="KW-1133">Transmembrane helix</keyword>
<reference evidence="3 4" key="1">
    <citation type="submission" date="2020-02" db="EMBL/GenBank/DDBJ databases">
        <authorList>
            <person name="Chen W.-M."/>
        </authorList>
    </citation>
    <scope>NUCLEOTIDE SEQUENCE [LARGE SCALE GENOMIC DNA]</scope>
    <source>
        <strain evidence="3 4">TWA-26</strain>
    </source>
</reference>
<accession>A0ABX0IIM0</accession>
<dbReference type="EMBL" id="JAAJBV010000011">
    <property type="protein sequence ID" value="NHM05457.1"/>
    <property type="molecule type" value="Genomic_DNA"/>
</dbReference>
<keyword evidence="2" id="KW-0812">Transmembrane</keyword>
<evidence type="ECO:0000256" key="1">
    <source>
        <dbReference type="SAM" id="MobiDB-lite"/>
    </source>
</evidence>
<dbReference type="Proteomes" id="UP000761423">
    <property type="component" value="Unassembled WGS sequence"/>
</dbReference>
<dbReference type="RefSeq" id="WP_166237473.1">
    <property type="nucleotide sequence ID" value="NZ_JAAJBV010000011.1"/>
</dbReference>
<proteinExistence type="predicted"/>
<feature type="compositionally biased region" description="Basic and acidic residues" evidence="1">
    <location>
        <begin position="69"/>
        <end position="89"/>
    </location>
</feature>
<comment type="caution">
    <text evidence="3">The sequence shown here is derived from an EMBL/GenBank/DDBJ whole genome shotgun (WGS) entry which is preliminary data.</text>
</comment>
<keyword evidence="4" id="KW-1185">Reference proteome</keyword>
<organism evidence="3 4">
    <name type="scientific">Flavobacterium celericrescens</name>
    <dbReference type="NCBI Taxonomy" id="2709780"/>
    <lineage>
        <taxon>Bacteria</taxon>
        <taxon>Pseudomonadati</taxon>
        <taxon>Bacteroidota</taxon>
        <taxon>Flavobacteriia</taxon>
        <taxon>Flavobacteriales</taxon>
        <taxon>Flavobacteriaceae</taxon>
        <taxon>Flavobacterium</taxon>
    </lineage>
</organism>
<protein>
    <submittedName>
        <fullName evidence="3">Uncharacterized protein</fullName>
    </submittedName>
</protein>
<name>A0ABX0IIM0_9FLAO</name>
<evidence type="ECO:0000313" key="4">
    <source>
        <dbReference type="Proteomes" id="UP000761423"/>
    </source>
</evidence>
<feature type="region of interest" description="Disordered" evidence="1">
    <location>
        <begin position="69"/>
        <end position="95"/>
    </location>
</feature>
<sequence length="95" mass="9700">MNVVERAKAPTPKFFKVLRTIGLALLAVSGSIVAAPVALPAVVVTVAGYAAVAGGVLSAVSQITVEDKSLRQAQDDTRGNKKNEVKPETDVGGNG</sequence>